<keyword evidence="1" id="KW-0808">Transferase</keyword>
<keyword evidence="5" id="KW-1185">Reference proteome</keyword>
<name>A0A7U4DQ95_DESPD</name>
<evidence type="ECO:0000259" key="3">
    <source>
        <dbReference type="Pfam" id="PF00294"/>
    </source>
</evidence>
<dbReference type="AlphaFoldDB" id="A0A7U4DQ95"/>
<dbReference type="GO" id="GO:0005829">
    <property type="term" value="C:cytosol"/>
    <property type="evidence" value="ECO:0007669"/>
    <property type="project" value="TreeGrafter"/>
</dbReference>
<dbReference type="Pfam" id="PF00294">
    <property type="entry name" value="PfkB"/>
    <property type="match status" value="1"/>
</dbReference>
<dbReference type="SUPFAM" id="SSF53613">
    <property type="entry name" value="Ribokinase-like"/>
    <property type="match status" value="1"/>
</dbReference>
<evidence type="ECO:0000313" key="4">
    <source>
        <dbReference type="EMBL" id="ADW18879.1"/>
    </source>
</evidence>
<feature type="domain" description="Carbohydrate kinase PfkB" evidence="3">
    <location>
        <begin position="5"/>
        <end position="280"/>
    </location>
</feature>
<reference evidence="4 5" key="1">
    <citation type="journal article" date="2011" name="Stand. Genomic Sci.">
        <title>Complete genome sequence of Desulfobulbus propionicus type strain (1pr3).</title>
        <authorList>
            <person name="Pagani I."/>
            <person name="Lapidus A."/>
            <person name="Nolan M."/>
            <person name="Lucas S."/>
            <person name="Hammon N."/>
            <person name="Deshpande S."/>
            <person name="Cheng J.F."/>
            <person name="Chertkov O."/>
            <person name="Davenport K."/>
            <person name="Tapia R."/>
            <person name="Han C."/>
            <person name="Goodwin L."/>
            <person name="Pitluck S."/>
            <person name="Liolios K."/>
            <person name="Mavromatis K."/>
            <person name="Ivanova N."/>
            <person name="Mikhailova N."/>
            <person name="Pati A."/>
            <person name="Chen A."/>
            <person name="Palaniappan K."/>
            <person name="Land M."/>
            <person name="Hauser L."/>
            <person name="Chang Y.J."/>
            <person name="Jeffries C.D."/>
            <person name="Detter J.C."/>
            <person name="Brambilla E."/>
            <person name="Kannan K.P."/>
            <person name="Djao O.D."/>
            <person name="Rohde M."/>
            <person name="Pukall R."/>
            <person name="Spring S."/>
            <person name="Goker M."/>
            <person name="Sikorski J."/>
            <person name="Woyke T."/>
            <person name="Bristow J."/>
            <person name="Eisen J.A."/>
            <person name="Markowitz V."/>
            <person name="Hugenholtz P."/>
            <person name="Kyrpides N.C."/>
            <person name="Klenk H.P."/>
        </authorList>
    </citation>
    <scope>NUCLEOTIDE SEQUENCE [LARGE SCALE GENOMIC DNA]</scope>
    <source>
        <strain evidence="5">ATCC 33891 / DSM 2032 / 1pr3</strain>
    </source>
</reference>
<proteinExistence type="predicted"/>
<dbReference type="GO" id="GO:0016301">
    <property type="term" value="F:kinase activity"/>
    <property type="evidence" value="ECO:0007669"/>
    <property type="project" value="UniProtKB-KW"/>
</dbReference>
<dbReference type="Gene3D" id="3.40.1190.20">
    <property type="match status" value="1"/>
</dbReference>
<gene>
    <name evidence="4" type="ordered locus">Despr_2744</name>
</gene>
<organism evidence="4 5">
    <name type="scientific">Desulfobulbus propionicus (strain ATCC 33891 / DSM 2032 / VKM B-1956 / 1pr3)</name>
    <dbReference type="NCBI Taxonomy" id="577650"/>
    <lineage>
        <taxon>Bacteria</taxon>
        <taxon>Pseudomonadati</taxon>
        <taxon>Thermodesulfobacteriota</taxon>
        <taxon>Desulfobulbia</taxon>
        <taxon>Desulfobulbales</taxon>
        <taxon>Desulfobulbaceae</taxon>
        <taxon>Desulfobulbus</taxon>
    </lineage>
</organism>
<evidence type="ECO:0000313" key="5">
    <source>
        <dbReference type="Proteomes" id="UP000006365"/>
    </source>
</evidence>
<dbReference type="KEGG" id="dpr:Despr_2744"/>
<sequence>MHKGIFLGLTTADIVYYVPHHLHRNQKLRAERQFSFAGGPAANAAVAFAAFGNEASLVTGLGQHPLAYTARYDILEHKVHLIDCTDQPKRPPILASIMVDLSNGDRSVVYSNTDLRKLRHEAVNETLLEYADILMLDGYYLPQAIQLATWAKPLRIPVVLDGGSWKEGLDKLLPLVDYAVCSNNFFPPGVSDAAGVIRRLGELGIRHIAITRDGDPILAHTQGATSEVPVMPIHPMDTLGAGDIFHGAFCHYILENDFLLSLERAGEVASFSCTSLGTRAWIEQEKFV</sequence>
<evidence type="ECO:0000256" key="1">
    <source>
        <dbReference type="ARBA" id="ARBA00022679"/>
    </source>
</evidence>
<dbReference type="EMBL" id="CP002364">
    <property type="protein sequence ID" value="ADW18879.1"/>
    <property type="molecule type" value="Genomic_DNA"/>
</dbReference>
<dbReference type="RefSeq" id="WP_015725405.1">
    <property type="nucleotide sequence ID" value="NC_014972.1"/>
</dbReference>
<dbReference type="Proteomes" id="UP000006365">
    <property type="component" value="Chromosome"/>
</dbReference>
<dbReference type="PANTHER" id="PTHR10584">
    <property type="entry name" value="SUGAR KINASE"/>
    <property type="match status" value="1"/>
</dbReference>
<keyword evidence="2" id="KW-0418">Kinase</keyword>
<accession>A0A7U4DQ95</accession>
<evidence type="ECO:0000256" key="2">
    <source>
        <dbReference type="ARBA" id="ARBA00022777"/>
    </source>
</evidence>
<dbReference type="InterPro" id="IPR011611">
    <property type="entry name" value="PfkB_dom"/>
</dbReference>
<dbReference type="PANTHER" id="PTHR10584:SF157">
    <property type="entry name" value="SULFOFRUCTOSE KINASE"/>
    <property type="match status" value="1"/>
</dbReference>
<protein>
    <submittedName>
        <fullName evidence="4">PfkB domain protein</fullName>
    </submittedName>
</protein>
<dbReference type="InterPro" id="IPR029056">
    <property type="entry name" value="Ribokinase-like"/>
</dbReference>